<dbReference type="GO" id="GO:0004526">
    <property type="term" value="F:ribonuclease P activity"/>
    <property type="evidence" value="ECO:0007669"/>
    <property type="project" value="UniProtKB-UniRule"/>
</dbReference>
<evidence type="ECO:0000313" key="10">
    <source>
        <dbReference type="Proteomes" id="UP000007463"/>
    </source>
</evidence>
<proteinExistence type="inferred from homology"/>
<dbReference type="InterPro" id="IPR000100">
    <property type="entry name" value="RNase_P"/>
</dbReference>
<evidence type="ECO:0000313" key="9">
    <source>
        <dbReference type="EMBL" id="AEA43404.1"/>
    </source>
</evidence>
<dbReference type="EMBL" id="CP002542">
    <property type="protein sequence ID" value="AEA43404.1"/>
    <property type="molecule type" value="Genomic_DNA"/>
</dbReference>
<dbReference type="InterPro" id="IPR014721">
    <property type="entry name" value="Ribsml_uS5_D2-typ_fold_subgr"/>
</dbReference>
<evidence type="ECO:0000256" key="1">
    <source>
        <dbReference type="ARBA" id="ARBA00002663"/>
    </source>
</evidence>
<dbReference type="InterPro" id="IPR020568">
    <property type="entry name" value="Ribosomal_Su5_D2-typ_SF"/>
</dbReference>
<dbReference type="NCBIfam" id="TIGR00188">
    <property type="entry name" value="rnpA"/>
    <property type="match status" value="1"/>
</dbReference>
<evidence type="ECO:0000256" key="8">
    <source>
        <dbReference type="NCBIfam" id="TIGR00188"/>
    </source>
</evidence>
<dbReference type="Proteomes" id="UP000007463">
    <property type="component" value="Chromosome"/>
</dbReference>
<keyword evidence="5 7" id="KW-0378">Hydrolase</keyword>
<organism evidence="9 10">
    <name type="scientific">Fluviicola taffensis (strain DSM 16823 / NCIMB 13979 / RW262)</name>
    <dbReference type="NCBI Taxonomy" id="755732"/>
    <lineage>
        <taxon>Bacteria</taxon>
        <taxon>Pseudomonadati</taxon>
        <taxon>Bacteroidota</taxon>
        <taxon>Flavobacteriia</taxon>
        <taxon>Flavobacteriales</taxon>
        <taxon>Crocinitomicaceae</taxon>
        <taxon>Fluviicola</taxon>
    </lineage>
</organism>
<comment type="subunit">
    <text evidence="7">Consists of a catalytic RNA component (M1 or rnpB) and a protein subunit.</text>
</comment>
<keyword evidence="3 7" id="KW-0540">Nuclease</keyword>
<evidence type="ECO:0000256" key="4">
    <source>
        <dbReference type="ARBA" id="ARBA00022759"/>
    </source>
</evidence>
<dbReference type="AlphaFoldDB" id="F2IDN1"/>
<evidence type="ECO:0000256" key="3">
    <source>
        <dbReference type="ARBA" id="ARBA00022722"/>
    </source>
</evidence>
<accession>F2IDN1</accession>
<comment type="similarity">
    <text evidence="7">Belongs to the RnpA family.</text>
</comment>
<dbReference type="InterPro" id="IPR020539">
    <property type="entry name" value="RNase_P_CS"/>
</dbReference>
<dbReference type="EC" id="3.1.26.5" evidence="7 8"/>
<dbReference type="Gene3D" id="3.30.230.10">
    <property type="match status" value="1"/>
</dbReference>
<name>F2IDN1_FLUTR</name>
<dbReference type="OrthoDB" id="1524972at2"/>
<dbReference type="RefSeq" id="WP_013686175.1">
    <property type="nucleotide sequence ID" value="NC_015321.1"/>
</dbReference>
<dbReference type="KEGG" id="fte:Fluta_1410"/>
<evidence type="ECO:0000256" key="5">
    <source>
        <dbReference type="ARBA" id="ARBA00022801"/>
    </source>
</evidence>
<dbReference type="HAMAP" id="MF_00227">
    <property type="entry name" value="RNase_P"/>
    <property type="match status" value="1"/>
</dbReference>
<keyword evidence="6 7" id="KW-0694">RNA-binding</keyword>
<dbReference type="GO" id="GO:0000049">
    <property type="term" value="F:tRNA binding"/>
    <property type="evidence" value="ECO:0007669"/>
    <property type="project" value="UniProtKB-UniRule"/>
</dbReference>
<dbReference type="eggNOG" id="COG0594">
    <property type="taxonomic scope" value="Bacteria"/>
</dbReference>
<dbReference type="GO" id="GO:0001682">
    <property type="term" value="P:tRNA 5'-leader removal"/>
    <property type="evidence" value="ECO:0007669"/>
    <property type="project" value="UniProtKB-UniRule"/>
</dbReference>
<sequence length="129" mass="15243">MDQSFGKPYKLCSRKTIDSLFQEGKQLRAFPLKLYYAESESEEKVPFQVVLSAPKRQFKRAHDRNYIKRLLKEVLRREKQSLEDVLNESGKKLSLFIIYTNKELPTYEEIERCIRKLIAKLIAELKSEG</sequence>
<keyword evidence="4 7" id="KW-0255">Endonuclease</keyword>
<dbReference type="PROSITE" id="PS00648">
    <property type="entry name" value="RIBONUCLEASE_P"/>
    <property type="match status" value="1"/>
</dbReference>
<protein>
    <recommendedName>
        <fullName evidence="7 8">Ribonuclease P protein component</fullName>
        <shortName evidence="7">RNase P protein</shortName>
        <shortName evidence="7">RNaseP protein</shortName>
        <ecNumber evidence="7 8">3.1.26.5</ecNumber>
    </recommendedName>
    <alternativeName>
        <fullName evidence="7">Protein C5</fullName>
    </alternativeName>
</protein>
<evidence type="ECO:0000256" key="6">
    <source>
        <dbReference type="ARBA" id="ARBA00022884"/>
    </source>
</evidence>
<reference evidence="10" key="2">
    <citation type="submission" date="2011-02" db="EMBL/GenBank/DDBJ databases">
        <title>The complete genome of Fluviicola taffensis DSM 16823.</title>
        <authorList>
            <consortium name="US DOE Joint Genome Institute (JGI-PGF)"/>
            <person name="Lucas S."/>
            <person name="Copeland A."/>
            <person name="Lapidus A."/>
            <person name="Bruce D."/>
            <person name="Goodwin L."/>
            <person name="Pitluck S."/>
            <person name="Kyrpides N."/>
            <person name="Mavromatis K."/>
            <person name="Ivanova N."/>
            <person name="Mikhailova N."/>
            <person name="Pagani I."/>
            <person name="Chertkov O."/>
            <person name="Detter J.C."/>
            <person name="Han C."/>
            <person name="Tapia R."/>
            <person name="Land M."/>
            <person name="Hauser L."/>
            <person name="Markowitz V."/>
            <person name="Cheng J.-F."/>
            <person name="Hugenholtz P."/>
            <person name="Woyke T."/>
            <person name="Wu D."/>
            <person name="Tindall B."/>
            <person name="Pomrenke H.G."/>
            <person name="Brambilla E."/>
            <person name="Klenk H.-P."/>
            <person name="Eisen J.A."/>
        </authorList>
    </citation>
    <scope>NUCLEOTIDE SEQUENCE [LARGE SCALE GENOMIC DNA]</scope>
    <source>
        <strain evidence="10">DSM 16823 / RW262 / RW262</strain>
    </source>
</reference>
<dbReference type="HOGENOM" id="CLU_117179_1_0_10"/>
<evidence type="ECO:0000256" key="2">
    <source>
        <dbReference type="ARBA" id="ARBA00022694"/>
    </source>
</evidence>
<keyword evidence="10" id="KW-1185">Reference proteome</keyword>
<keyword evidence="2 7" id="KW-0819">tRNA processing</keyword>
<reference evidence="9 10" key="1">
    <citation type="journal article" date="2011" name="Stand. Genomic Sci.">
        <title>Complete genome sequence of the gliding freshwater bacterium Fluviicola taffensis type strain (RW262).</title>
        <authorList>
            <person name="Woyke T."/>
            <person name="Chertkov O."/>
            <person name="Lapidus A."/>
            <person name="Nolan M."/>
            <person name="Lucas S."/>
            <person name="Del Rio T.G."/>
            <person name="Tice H."/>
            <person name="Cheng J.F."/>
            <person name="Tapia R."/>
            <person name="Han C."/>
            <person name="Goodwin L."/>
            <person name="Pitluck S."/>
            <person name="Liolios K."/>
            <person name="Pagani I."/>
            <person name="Ivanova N."/>
            <person name="Huntemann M."/>
            <person name="Mavromatis K."/>
            <person name="Mikhailova N."/>
            <person name="Pati A."/>
            <person name="Chen A."/>
            <person name="Palaniappan K."/>
            <person name="Land M."/>
            <person name="Hauser L."/>
            <person name="Brambilla E.M."/>
            <person name="Rohde M."/>
            <person name="Mwirichia R."/>
            <person name="Sikorski J."/>
            <person name="Tindall B.J."/>
            <person name="Goker M."/>
            <person name="Bristow J."/>
            <person name="Eisen J.A."/>
            <person name="Markowitz V."/>
            <person name="Hugenholtz P."/>
            <person name="Klenk H.P."/>
            <person name="Kyrpides N.C."/>
        </authorList>
    </citation>
    <scope>NUCLEOTIDE SEQUENCE [LARGE SCALE GENOMIC DNA]</scope>
    <source>
        <strain evidence="10">DSM 16823 / RW262 / RW262</strain>
    </source>
</reference>
<comment type="function">
    <text evidence="1 7">RNaseP catalyzes the removal of the 5'-leader sequence from pre-tRNA to produce the mature 5'-terminus. It can also cleave other RNA substrates such as 4.5S RNA. The protein component plays an auxiliary but essential role in vivo by binding to the 5'-leader sequence and broadening the substrate specificity of the ribozyme.</text>
</comment>
<gene>
    <name evidence="7" type="primary">rnpA</name>
    <name evidence="9" type="ordered locus">Fluta_1410</name>
</gene>
<dbReference type="SUPFAM" id="SSF54211">
    <property type="entry name" value="Ribosomal protein S5 domain 2-like"/>
    <property type="match status" value="1"/>
</dbReference>
<dbReference type="STRING" id="755732.Fluta_1410"/>
<dbReference type="Pfam" id="PF00825">
    <property type="entry name" value="Ribonuclease_P"/>
    <property type="match status" value="1"/>
</dbReference>
<evidence type="ECO:0000256" key="7">
    <source>
        <dbReference type="HAMAP-Rule" id="MF_00227"/>
    </source>
</evidence>
<comment type="catalytic activity">
    <reaction evidence="7">
        <text>Endonucleolytic cleavage of RNA, removing 5'-extranucleotides from tRNA precursor.</text>
        <dbReference type="EC" id="3.1.26.5"/>
    </reaction>
</comment>